<comment type="similarity">
    <text evidence="6">Belongs to the RuvA family.</text>
</comment>
<keyword evidence="9" id="KW-1185">Reference proteome</keyword>
<dbReference type="GO" id="GO:0005737">
    <property type="term" value="C:cytoplasm"/>
    <property type="evidence" value="ECO:0007669"/>
    <property type="project" value="UniProtKB-SubCell"/>
</dbReference>
<organism evidence="8 9">
    <name type="scientific">Herbinix hemicellulosilytica</name>
    <dbReference type="NCBI Taxonomy" id="1564487"/>
    <lineage>
        <taxon>Bacteria</taxon>
        <taxon>Bacillati</taxon>
        <taxon>Bacillota</taxon>
        <taxon>Clostridia</taxon>
        <taxon>Lachnospirales</taxon>
        <taxon>Lachnospiraceae</taxon>
        <taxon>Herbinix</taxon>
    </lineage>
</organism>
<protein>
    <recommendedName>
        <fullName evidence="6">Holliday junction branch migration complex subunit RuvA</fullName>
    </recommendedName>
</protein>
<keyword evidence="8" id="KW-0347">Helicase</keyword>
<dbReference type="NCBIfam" id="TIGR00084">
    <property type="entry name" value="ruvA"/>
    <property type="match status" value="1"/>
</dbReference>
<dbReference type="Pfam" id="PF14520">
    <property type="entry name" value="HHH_5"/>
    <property type="match status" value="1"/>
</dbReference>
<evidence type="ECO:0000256" key="4">
    <source>
        <dbReference type="ARBA" id="ARBA00023172"/>
    </source>
</evidence>
<dbReference type="EMBL" id="CVTD020000008">
    <property type="protein sequence ID" value="CRZ33785.1"/>
    <property type="molecule type" value="Genomic_DNA"/>
</dbReference>
<feature type="domain" description="Helix-hairpin-helix DNA-binding motif class 1" evidence="7">
    <location>
        <begin position="73"/>
        <end position="92"/>
    </location>
</feature>
<dbReference type="OrthoDB" id="5293449at2"/>
<dbReference type="RefSeq" id="WP_103201941.1">
    <property type="nucleotide sequence ID" value="NZ_CVTD020000008.1"/>
</dbReference>
<comment type="function">
    <text evidence="6">The RuvA-RuvB-RuvC complex processes Holliday junction (HJ) DNA during genetic recombination and DNA repair, while the RuvA-RuvB complex plays an important role in the rescue of blocked DNA replication forks via replication fork reversal (RFR). RuvA specifically binds to HJ cruciform DNA, conferring on it an open structure. The RuvB hexamer acts as an ATP-dependent pump, pulling dsDNA into and through the RuvAB complex. HJ branch migration allows RuvC to scan DNA until it finds its consensus sequence, where it cleaves and resolves the cruciform DNA.</text>
</comment>
<keyword evidence="5 6" id="KW-0234">DNA repair</keyword>
<dbReference type="Gene3D" id="1.10.150.20">
    <property type="entry name" value="5' to 3' exonuclease, C-terminal subdomain"/>
    <property type="match status" value="1"/>
</dbReference>
<evidence type="ECO:0000256" key="2">
    <source>
        <dbReference type="ARBA" id="ARBA00022763"/>
    </source>
</evidence>
<dbReference type="Pfam" id="PF07499">
    <property type="entry name" value="RuvA_C"/>
    <property type="match status" value="1"/>
</dbReference>
<dbReference type="Gene3D" id="2.40.50.140">
    <property type="entry name" value="Nucleic acid-binding proteins"/>
    <property type="match status" value="1"/>
</dbReference>
<reference evidence="8 9" key="1">
    <citation type="submission" date="2015-06" db="EMBL/GenBank/DDBJ databases">
        <authorList>
            <person name="Wibberg Daniel"/>
        </authorList>
    </citation>
    <scope>NUCLEOTIDE SEQUENCE [LARGE SCALE GENOMIC DNA]</scope>
    <source>
        <strain evidence="8 9">T3/55T</strain>
    </source>
</reference>
<name>A0A0H5SFH7_HERHM</name>
<proteinExistence type="inferred from homology"/>
<evidence type="ECO:0000313" key="8">
    <source>
        <dbReference type="EMBL" id="CRZ33785.1"/>
    </source>
</evidence>
<evidence type="ECO:0000256" key="3">
    <source>
        <dbReference type="ARBA" id="ARBA00023125"/>
    </source>
</evidence>
<dbReference type="GO" id="GO:0009379">
    <property type="term" value="C:Holliday junction helicase complex"/>
    <property type="evidence" value="ECO:0007669"/>
    <property type="project" value="InterPro"/>
</dbReference>
<sequence>MIGYIKGELAEIKENYIIIEAGNIGYEVFLPVSSISELPARNSTVKVYTYMHVREDALCLYGFLTKDDLEMFKLLITVNGIGPKVALGILSAVTADDLRFSILAQDSRTLAKAPGVGKKTADKIIFELKDKIKAEDVLAQSFEMQSKKTDKGSVFGKRDEAIEALMALGYTSSDAYKIISQIDITEDMTTEDILKLCLKRL</sequence>
<dbReference type="InterPro" id="IPR003583">
    <property type="entry name" value="Hlx-hairpin-Hlx_DNA-bd_motif"/>
</dbReference>
<dbReference type="GO" id="GO:0009378">
    <property type="term" value="F:four-way junction helicase activity"/>
    <property type="evidence" value="ECO:0007669"/>
    <property type="project" value="InterPro"/>
</dbReference>
<dbReference type="Proteomes" id="UP000236497">
    <property type="component" value="Unassembled WGS sequence"/>
</dbReference>
<dbReference type="Pfam" id="PF01330">
    <property type="entry name" value="RuvA_N"/>
    <property type="match status" value="1"/>
</dbReference>
<feature type="region of interest" description="Domain III" evidence="6">
    <location>
        <begin position="149"/>
        <end position="201"/>
    </location>
</feature>
<comment type="subcellular location">
    <subcellularLocation>
        <location evidence="6">Cytoplasm</location>
    </subcellularLocation>
</comment>
<dbReference type="InterPro" id="IPR013849">
    <property type="entry name" value="DNA_helicase_Holl-junc_RuvA_I"/>
</dbReference>
<dbReference type="InterPro" id="IPR010994">
    <property type="entry name" value="RuvA_2-like"/>
</dbReference>
<feature type="domain" description="Helix-hairpin-helix DNA-binding motif class 1" evidence="7">
    <location>
        <begin position="108"/>
        <end position="127"/>
    </location>
</feature>
<dbReference type="SUPFAM" id="SSF46929">
    <property type="entry name" value="DNA helicase RuvA subunit, C-terminal domain"/>
    <property type="match status" value="1"/>
</dbReference>
<dbReference type="GO" id="GO:0006310">
    <property type="term" value="P:DNA recombination"/>
    <property type="evidence" value="ECO:0007669"/>
    <property type="project" value="UniProtKB-UniRule"/>
</dbReference>
<dbReference type="InterPro" id="IPR011114">
    <property type="entry name" value="RuvA_C"/>
</dbReference>
<dbReference type="GO" id="GO:0006281">
    <property type="term" value="P:DNA repair"/>
    <property type="evidence" value="ECO:0007669"/>
    <property type="project" value="UniProtKB-UniRule"/>
</dbReference>
<accession>A0A0H5SFH7</accession>
<dbReference type="SUPFAM" id="SSF47781">
    <property type="entry name" value="RuvA domain 2-like"/>
    <property type="match status" value="1"/>
</dbReference>
<evidence type="ECO:0000313" key="9">
    <source>
        <dbReference type="Proteomes" id="UP000236497"/>
    </source>
</evidence>
<evidence type="ECO:0000259" key="7">
    <source>
        <dbReference type="SMART" id="SM00278"/>
    </source>
</evidence>
<dbReference type="GO" id="GO:0016787">
    <property type="term" value="F:hydrolase activity"/>
    <property type="evidence" value="ECO:0007669"/>
    <property type="project" value="UniProtKB-KW"/>
</dbReference>
<dbReference type="SMART" id="SM00278">
    <property type="entry name" value="HhH1"/>
    <property type="match status" value="2"/>
</dbReference>
<dbReference type="HAMAP" id="MF_00031">
    <property type="entry name" value="DNA_HJ_migration_RuvA"/>
    <property type="match status" value="1"/>
</dbReference>
<keyword evidence="8" id="KW-0067">ATP-binding</keyword>
<gene>
    <name evidence="6 8" type="primary">ruvA</name>
    <name evidence="8" type="ORF">HHT355_0580</name>
</gene>
<evidence type="ECO:0000256" key="5">
    <source>
        <dbReference type="ARBA" id="ARBA00023204"/>
    </source>
</evidence>
<keyword evidence="1 6" id="KW-0963">Cytoplasm</keyword>
<dbReference type="Gene3D" id="1.10.8.10">
    <property type="entry name" value="DNA helicase RuvA subunit, C-terminal domain"/>
    <property type="match status" value="1"/>
</dbReference>
<dbReference type="AlphaFoldDB" id="A0A0H5SFH7"/>
<keyword evidence="2 6" id="KW-0227">DNA damage</keyword>
<dbReference type="InterPro" id="IPR012340">
    <property type="entry name" value="NA-bd_OB-fold"/>
</dbReference>
<keyword evidence="4 6" id="KW-0233">DNA recombination</keyword>
<dbReference type="CDD" id="cd14332">
    <property type="entry name" value="UBA_RuvA_C"/>
    <property type="match status" value="1"/>
</dbReference>
<dbReference type="InterPro" id="IPR000085">
    <property type="entry name" value="RuvA"/>
</dbReference>
<comment type="caution">
    <text evidence="6">Lacks conserved residue(s) required for the propagation of feature annotation.</text>
</comment>
<feature type="region of interest" description="Domain I" evidence="6">
    <location>
        <begin position="1"/>
        <end position="64"/>
    </location>
</feature>
<dbReference type="SUPFAM" id="SSF50249">
    <property type="entry name" value="Nucleic acid-binding proteins"/>
    <property type="match status" value="1"/>
</dbReference>
<comment type="domain">
    <text evidence="6">Has three domains with a flexible linker between the domains II and III and assumes an 'L' shape. Domain III is highly mobile and contacts RuvB.</text>
</comment>
<dbReference type="GO" id="GO:0048476">
    <property type="term" value="C:Holliday junction resolvase complex"/>
    <property type="evidence" value="ECO:0007669"/>
    <property type="project" value="UniProtKB-UniRule"/>
</dbReference>
<evidence type="ECO:0000256" key="6">
    <source>
        <dbReference type="HAMAP-Rule" id="MF_00031"/>
    </source>
</evidence>
<dbReference type="InterPro" id="IPR036267">
    <property type="entry name" value="RuvA_C_sf"/>
</dbReference>
<comment type="subunit">
    <text evidence="6">Homotetramer. Forms an RuvA(8)-RuvB(12)-Holliday junction (HJ) complex. HJ DNA is sandwiched between 2 RuvA tetramers; dsDNA enters through RuvA and exits via RuvB. An RuvB hexamer assembles on each DNA strand where it exits the tetramer. Each RuvB hexamer is contacted by two RuvA subunits (via domain III) on 2 adjacent RuvB subunits; this complex drives branch migration. In the full resolvosome a probable DNA-RuvA(4)-RuvB(12)-RuvC(2) complex forms which resolves the HJ.</text>
</comment>
<keyword evidence="8" id="KW-0378">Hydrolase</keyword>
<keyword evidence="3 6" id="KW-0238">DNA-binding</keyword>
<keyword evidence="8" id="KW-0547">Nucleotide-binding</keyword>
<evidence type="ECO:0000256" key="1">
    <source>
        <dbReference type="ARBA" id="ARBA00022490"/>
    </source>
</evidence>
<dbReference type="GO" id="GO:0005524">
    <property type="term" value="F:ATP binding"/>
    <property type="evidence" value="ECO:0007669"/>
    <property type="project" value="InterPro"/>
</dbReference>
<dbReference type="GO" id="GO:0000400">
    <property type="term" value="F:four-way junction DNA binding"/>
    <property type="evidence" value="ECO:0007669"/>
    <property type="project" value="UniProtKB-UniRule"/>
</dbReference>